<feature type="domain" description="Saposin B-type" evidence="8">
    <location>
        <begin position="467"/>
        <end position="548"/>
    </location>
</feature>
<keyword evidence="4" id="KW-0677">Repeat</keyword>
<dbReference type="Pfam" id="PF03489">
    <property type="entry name" value="SapB_2"/>
    <property type="match status" value="3"/>
</dbReference>
<evidence type="ECO:0000256" key="6">
    <source>
        <dbReference type="ARBA" id="ARBA00023180"/>
    </source>
</evidence>
<evidence type="ECO:0000259" key="9">
    <source>
        <dbReference type="PROSITE" id="PS51110"/>
    </source>
</evidence>
<name>A0A4Z2CM60_SCHJA</name>
<dbReference type="InterPro" id="IPR011001">
    <property type="entry name" value="Saposin-like"/>
</dbReference>
<dbReference type="PANTHER" id="PTHR11480">
    <property type="entry name" value="SAPOSIN-RELATED"/>
    <property type="match status" value="1"/>
</dbReference>
<dbReference type="Proteomes" id="UP000311919">
    <property type="component" value="Unassembled WGS sequence"/>
</dbReference>
<evidence type="ECO:0000256" key="5">
    <source>
        <dbReference type="ARBA" id="ARBA00023157"/>
    </source>
</evidence>
<keyword evidence="2" id="KW-0964">Secreted</keyword>
<gene>
    <name evidence="10" type="ORF">EWB00_009328</name>
</gene>
<dbReference type="InterPro" id="IPR007856">
    <property type="entry name" value="SapB_1"/>
</dbReference>
<dbReference type="PANTHER" id="PTHR11480:SF3">
    <property type="entry name" value="BCDNA.GH08312"/>
    <property type="match status" value="1"/>
</dbReference>
<dbReference type="InterPro" id="IPR003119">
    <property type="entry name" value="SAP_A"/>
</dbReference>
<evidence type="ECO:0000313" key="11">
    <source>
        <dbReference type="Proteomes" id="UP000311919"/>
    </source>
</evidence>
<keyword evidence="6" id="KW-0325">Glycoprotein</keyword>
<keyword evidence="3 7" id="KW-0732">Signal</keyword>
<evidence type="ECO:0000256" key="4">
    <source>
        <dbReference type="ARBA" id="ARBA00022737"/>
    </source>
</evidence>
<feature type="domain" description="Saposin A-type" evidence="9">
    <location>
        <begin position="825"/>
        <end position="867"/>
    </location>
</feature>
<proteinExistence type="predicted"/>
<dbReference type="FunFam" id="1.10.225.10:FF:000002">
    <property type="entry name" value="prosaposin isoform X2"/>
    <property type="match status" value="1"/>
</dbReference>
<keyword evidence="5" id="KW-1015">Disulfide bond</keyword>
<dbReference type="PROSITE" id="PS51110">
    <property type="entry name" value="SAP_A"/>
    <property type="match status" value="4"/>
</dbReference>
<dbReference type="EMBL" id="SKCS01000542">
    <property type="protein sequence ID" value="TNN05349.1"/>
    <property type="molecule type" value="Genomic_DNA"/>
</dbReference>
<keyword evidence="11" id="KW-1185">Reference proteome</keyword>
<feature type="domain" description="Saposin B-type" evidence="8">
    <location>
        <begin position="258"/>
        <end position="338"/>
    </location>
</feature>
<dbReference type="SMART" id="SM00741">
    <property type="entry name" value="SapB"/>
    <property type="match status" value="4"/>
</dbReference>
<dbReference type="STRING" id="6182.A0A4Z2CM60"/>
<dbReference type="Pfam" id="PF05184">
    <property type="entry name" value="SapB_1"/>
    <property type="match status" value="3"/>
</dbReference>
<dbReference type="InterPro" id="IPR051428">
    <property type="entry name" value="Sphingo_Act-Surfact_Prot"/>
</dbReference>
<dbReference type="PROSITE" id="PS50015">
    <property type="entry name" value="SAP_B"/>
    <property type="match status" value="4"/>
</dbReference>
<evidence type="ECO:0000259" key="8">
    <source>
        <dbReference type="PROSITE" id="PS50015"/>
    </source>
</evidence>
<sequence length="924" mass="104452">MYLDFLLTFVVVIFSSSLVISYSTVDRLVCRNAVSAQEHNLLPECVNEWKKYPWSQFRVDNSSDCTNCRLISPFVWDYKIAPLLCSTHLNNEECKNIINTLSQLKKIKNRNNVLCNILTLCDSHTYIKDLNFGVPICDDCKRLVEDMRKVIEDNSTAAEIEAQLDELVCNNLPGEIIPYCKNIVSAHIPYVLHIISEKLSPGDICTTLGLCINEKRRFTLADFTTHKRKKCDGDNIFSWIRRPLASGGHKWTSYKSQRMPTCTNCLSVLNQFKTGVKNSTIQKDLRKLLDDKVCTNMGFFAAACRDAVEYNFGQIIDALVQVDPKDICNLFRMCTGESIDLPNGEIVASSSTSQDFPGVCQLCVLVTKKIFDLTVANRTEAAILLALETVCEYLPADYDSQCENIVEKYGAKIVSAILEGTAPDLLCVSIGLCASPLSSTQKKQVLSSPLPRNNHVETHKTATLSSGIDSCLTCKFFVETIYGQLQNNKTEDELKHLIKNACSILPNGYVDRCSELIDRYFDDVIKLIENEYTPEQICQMIALCQSIPMWSLSEQNPCLLGSTYWCRDYSTAKMCNAVNYCSSTGWTTYPPSNQNKLFKSQCELMKLSEICVNSELAKKCNRLNECYQQQVKNFLNLFSISTMTRGDEKYKESPCLVCITMTTKWLLQWDIFGGPIINRSICDDYKTNEELQQCYHVVEKAGMLLTRSRNNRKNIEQICACTINCDPRKCGKNEQGGEVEQSVNEDSDKFGAFALYDFDKVACLWGPTYWCSSKDTARKCNATNYCTETYWPEINTNNIRGTDTVNKDIAVDSYVTSSVKTKSEHLLGIKPCTWGPAYWCQSEQIAKTCGDEALLHCQSKVWIKMSTSKMPHQTSSNHVKCIRGPSFWCASFENAKLCGEDAERHCINVVWSNIHKSKYSEITP</sequence>
<feature type="signal peptide" evidence="7">
    <location>
        <begin position="1"/>
        <end position="21"/>
    </location>
</feature>
<feature type="domain" description="Saposin A-type" evidence="9">
    <location>
        <begin position="756"/>
        <end position="796"/>
    </location>
</feature>
<comment type="caution">
    <text evidence="10">The sequence shown here is derived from an EMBL/GenBank/DDBJ whole genome shotgun (WGS) entry which is preliminary data.</text>
</comment>
<evidence type="ECO:0000256" key="3">
    <source>
        <dbReference type="ARBA" id="ARBA00022729"/>
    </source>
</evidence>
<feature type="domain" description="Saposin A-type" evidence="9">
    <location>
        <begin position="874"/>
        <end position="916"/>
    </location>
</feature>
<feature type="chain" id="PRO_5021330215" evidence="7">
    <location>
        <begin position="22"/>
        <end position="924"/>
    </location>
</feature>
<dbReference type="InterPro" id="IPR008373">
    <property type="entry name" value="Saposin"/>
</dbReference>
<dbReference type="GO" id="GO:0005576">
    <property type="term" value="C:extracellular region"/>
    <property type="evidence" value="ECO:0007669"/>
    <property type="project" value="UniProtKB-SubCell"/>
</dbReference>
<protein>
    <submittedName>
        <fullName evidence="10">Prosaposin isoform 1</fullName>
    </submittedName>
</protein>
<evidence type="ECO:0000256" key="7">
    <source>
        <dbReference type="SAM" id="SignalP"/>
    </source>
</evidence>
<organism evidence="10 11">
    <name type="scientific">Schistosoma japonicum</name>
    <name type="common">Blood fluke</name>
    <dbReference type="NCBI Taxonomy" id="6182"/>
    <lineage>
        <taxon>Eukaryota</taxon>
        <taxon>Metazoa</taxon>
        <taxon>Spiralia</taxon>
        <taxon>Lophotrochozoa</taxon>
        <taxon>Platyhelminthes</taxon>
        <taxon>Trematoda</taxon>
        <taxon>Digenea</taxon>
        <taxon>Strigeidida</taxon>
        <taxon>Schistosomatoidea</taxon>
        <taxon>Schistosomatidae</taxon>
        <taxon>Schistosoma</taxon>
    </lineage>
</organism>
<dbReference type="OrthoDB" id="69496at2759"/>
<reference evidence="10 11" key="1">
    <citation type="submission" date="2019-03" db="EMBL/GenBank/DDBJ databases">
        <title>An improved genome assembly of the fluke Schistosoma japonicum.</title>
        <authorList>
            <person name="Hu W."/>
            <person name="Luo F."/>
            <person name="Yin M."/>
            <person name="Mo X."/>
            <person name="Sun C."/>
            <person name="Wu Q."/>
            <person name="Zhu B."/>
            <person name="Xiang M."/>
            <person name="Wang J."/>
            <person name="Wang Y."/>
            <person name="Zhang T."/>
            <person name="Xu B."/>
            <person name="Zheng H."/>
            <person name="Feng Z."/>
        </authorList>
    </citation>
    <scope>NUCLEOTIDE SEQUENCE [LARGE SCALE GENOMIC DNA]</scope>
    <source>
        <strain evidence="10">HuSjv2</strain>
        <tissue evidence="10">Worms</tissue>
    </source>
</reference>
<dbReference type="InterPro" id="IPR008139">
    <property type="entry name" value="SaposinB_dom"/>
</dbReference>
<dbReference type="InterPro" id="IPR008138">
    <property type="entry name" value="SapB_2"/>
</dbReference>
<dbReference type="GO" id="GO:0016020">
    <property type="term" value="C:membrane"/>
    <property type="evidence" value="ECO:0007669"/>
    <property type="project" value="GOC"/>
</dbReference>
<dbReference type="GO" id="GO:0005764">
    <property type="term" value="C:lysosome"/>
    <property type="evidence" value="ECO:0007669"/>
    <property type="project" value="InterPro"/>
</dbReference>
<dbReference type="PRINTS" id="PR01797">
    <property type="entry name" value="SAPOSIN"/>
</dbReference>
<dbReference type="Pfam" id="PF02199">
    <property type="entry name" value="SapA"/>
    <property type="match status" value="4"/>
</dbReference>
<dbReference type="AlphaFoldDB" id="A0A4Z2CM60"/>
<dbReference type="SMART" id="SM00162">
    <property type="entry name" value="SAPA"/>
    <property type="match status" value="4"/>
</dbReference>
<dbReference type="Gene3D" id="1.10.225.10">
    <property type="entry name" value="Saposin-like"/>
    <property type="match status" value="4"/>
</dbReference>
<comment type="subcellular location">
    <subcellularLocation>
        <location evidence="1">Secreted</location>
    </subcellularLocation>
</comment>
<feature type="domain" description="Saposin A-type" evidence="9">
    <location>
        <begin position="551"/>
        <end position="591"/>
    </location>
</feature>
<evidence type="ECO:0000256" key="1">
    <source>
        <dbReference type="ARBA" id="ARBA00004613"/>
    </source>
</evidence>
<feature type="domain" description="Saposin B-type" evidence="8">
    <location>
        <begin position="356"/>
        <end position="437"/>
    </location>
</feature>
<evidence type="ECO:0000313" key="10">
    <source>
        <dbReference type="EMBL" id="TNN05349.1"/>
    </source>
</evidence>
<accession>A0A4Z2CM60</accession>
<evidence type="ECO:0000256" key="2">
    <source>
        <dbReference type="ARBA" id="ARBA00022525"/>
    </source>
</evidence>
<feature type="domain" description="Saposin B-type" evidence="8">
    <location>
        <begin position="133"/>
        <end position="215"/>
    </location>
</feature>
<dbReference type="GO" id="GO:0006665">
    <property type="term" value="P:sphingolipid metabolic process"/>
    <property type="evidence" value="ECO:0007669"/>
    <property type="project" value="InterPro"/>
</dbReference>
<dbReference type="SUPFAM" id="SSF47862">
    <property type="entry name" value="Saposin"/>
    <property type="match status" value="5"/>
</dbReference>